<keyword evidence="2" id="KW-0732">Signal</keyword>
<evidence type="ECO:0000313" key="5">
    <source>
        <dbReference type="Proteomes" id="UP000234253"/>
    </source>
</evidence>
<name>A0A2N4XXF9_9GAMM</name>
<dbReference type="InterPro" id="IPR001638">
    <property type="entry name" value="Solute-binding_3/MltF_N"/>
</dbReference>
<protein>
    <recommendedName>
        <fullName evidence="3">Solute-binding protein family 3/N-terminal domain-containing protein</fullName>
    </recommendedName>
</protein>
<feature type="domain" description="Solute-binding protein family 3/N-terminal" evidence="3">
    <location>
        <begin position="1"/>
        <end position="137"/>
    </location>
</feature>
<sequence>MLVITKNNKTKFYQTDLTNKRIGTQNGSTHQKYLMDKYPKMTIRSYDSYQNAMLDLKNSRIDGIFGDTAVVNQWIKTDNSLITIGDKIIDPNYFGTGLGIAIRKDNLVLVQKLNKALISIKQDGTYQMIYQKWFNNSVE</sequence>
<reference evidence="4 5" key="1">
    <citation type="submission" date="2017-06" db="EMBL/GenBank/DDBJ databases">
        <title>Metabolic interaction between xylem feeders and their symbionts.</title>
        <authorList>
            <person name="Chouaia B."/>
        </authorList>
    </citation>
    <scope>NUCLEOTIDE SEQUENCE [LARGE SCALE GENOMIC DNA]</scope>
    <source>
        <strain evidence="4 5">Gra</strain>
    </source>
</reference>
<evidence type="ECO:0000256" key="1">
    <source>
        <dbReference type="ARBA" id="ARBA00010333"/>
    </source>
</evidence>
<organism evidence="4 5">
    <name type="scientific">Candidatus Palibaumannia cicadellinicola</name>
    <dbReference type="NCBI Taxonomy" id="186490"/>
    <lineage>
        <taxon>Bacteria</taxon>
        <taxon>Pseudomonadati</taxon>
        <taxon>Pseudomonadota</taxon>
        <taxon>Gammaproteobacteria</taxon>
        <taxon>Candidatus Palibaumannia</taxon>
    </lineage>
</organism>
<dbReference type="PANTHER" id="PTHR35936:SF20">
    <property type="entry name" value="ABC TRANSPORTER ARGININE-BINDING PROTEIN 2-RELATED"/>
    <property type="match status" value="1"/>
</dbReference>
<evidence type="ECO:0000256" key="2">
    <source>
        <dbReference type="ARBA" id="ARBA00022729"/>
    </source>
</evidence>
<accession>A0A2N4XXF9</accession>
<gene>
    <name evidence="4" type="ORF">CEX73_00670</name>
</gene>
<dbReference type="AlphaFoldDB" id="A0A2N4XXF9"/>
<dbReference type="Gene3D" id="3.40.190.10">
    <property type="entry name" value="Periplasmic binding protein-like II"/>
    <property type="match status" value="2"/>
</dbReference>
<evidence type="ECO:0000313" key="4">
    <source>
        <dbReference type="EMBL" id="PLK59157.1"/>
    </source>
</evidence>
<dbReference type="EMBL" id="NJPO01000038">
    <property type="protein sequence ID" value="PLK59157.1"/>
    <property type="molecule type" value="Genomic_DNA"/>
</dbReference>
<dbReference type="PANTHER" id="PTHR35936">
    <property type="entry name" value="MEMBRANE-BOUND LYTIC MUREIN TRANSGLYCOSYLASE F"/>
    <property type="match status" value="1"/>
</dbReference>
<dbReference type="Pfam" id="PF00497">
    <property type="entry name" value="SBP_bac_3"/>
    <property type="match status" value="1"/>
</dbReference>
<dbReference type="Proteomes" id="UP000234253">
    <property type="component" value="Unassembled WGS sequence"/>
</dbReference>
<proteinExistence type="inferred from homology"/>
<dbReference type="SMART" id="SM00062">
    <property type="entry name" value="PBPb"/>
    <property type="match status" value="1"/>
</dbReference>
<comment type="caution">
    <text evidence="4">The sequence shown here is derived from an EMBL/GenBank/DDBJ whole genome shotgun (WGS) entry which is preliminary data.</text>
</comment>
<evidence type="ECO:0000259" key="3">
    <source>
        <dbReference type="SMART" id="SM00062"/>
    </source>
</evidence>
<comment type="similarity">
    <text evidence="1">Belongs to the bacterial solute-binding protein 3 family.</text>
</comment>
<dbReference type="SUPFAM" id="SSF53850">
    <property type="entry name" value="Periplasmic binding protein-like II"/>
    <property type="match status" value="1"/>
</dbReference>